<dbReference type="PANTHER" id="PTHR43830">
    <property type="entry name" value="PROTEIN PSP1"/>
    <property type="match status" value="1"/>
</dbReference>
<feature type="non-terminal residue" evidence="2">
    <location>
        <position position="147"/>
    </location>
</feature>
<name>A0A382HI71_9ZZZZ</name>
<feature type="domain" description="PSP1 C-terminal" evidence="1">
    <location>
        <begin position="40"/>
        <end position="125"/>
    </location>
</feature>
<organism evidence="2">
    <name type="scientific">marine metagenome</name>
    <dbReference type="NCBI Taxonomy" id="408172"/>
    <lineage>
        <taxon>unclassified sequences</taxon>
        <taxon>metagenomes</taxon>
        <taxon>ecological metagenomes</taxon>
    </lineage>
</organism>
<gene>
    <name evidence="2" type="ORF">METZ01_LOCUS239716</name>
</gene>
<dbReference type="PANTHER" id="PTHR43830:SF3">
    <property type="entry name" value="PROTEIN PSP1"/>
    <property type="match status" value="1"/>
</dbReference>
<dbReference type="EMBL" id="UINC01061362">
    <property type="protein sequence ID" value="SVB86862.1"/>
    <property type="molecule type" value="Genomic_DNA"/>
</dbReference>
<dbReference type="PROSITE" id="PS51411">
    <property type="entry name" value="PSP1_C"/>
    <property type="match status" value="1"/>
</dbReference>
<accession>A0A382HI71</accession>
<dbReference type="Pfam" id="PF04468">
    <property type="entry name" value="PSP1"/>
    <property type="match status" value="1"/>
</dbReference>
<protein>
    <recommendedName>
        <fullName evidence="1">PSP1 C-terminal domain-containing protein</fullName>
    </recommendedName>
</protein>
<dbReference type="InterPro" id="IPR007557">
    <property type="entry name" value="PSP1_C"/>
</dbReference>
<evidence type="ECO:0000259" key="1">
    <source>
        <dbReference type="PROSITE" id="PS51411"/>
    </source>
</evidence>
<reference evidence="2" key="1">
    <citation type="submission" date="2018-05" db="EMBL/GenBank/DDBJ databases">
        <authorList>
            <person name="Lanie J.A."/>
            <person name="Ng W.-L."/>
            <person name="Kazmierczak K.M."/>
            <person name="Andrzejewski T.M."/>
            <person name="Davidsen T.M."/>
            <person name="Wayne K.J."/>
            <person name="Tettelin H."/>
            <person name="Glass J.I."/>
            <person name="Rusch D."/>
            <person name="Podicherti R."/>
            <person name="Tsui H.-C.T."/>
            <person name="Winkler M.E."/>
        </authorList>
    </citation>
    <scope>NUCLEOTIDE SEQUENCE</scope>
</reference>
<proteinExistence type="predicted"/>
<dbReference type="InterPro" id="IPR047767">
    <property type="entry name" value="PSP1-like"/>
</dbReference>
<evidence type="ECO:0000313" key="2">
    <source>
        <dbReference type="EMBL" id="SVB86862.1"/>
    </source>
</evidence>
<dbReference type="NCBIfam" id="NF041131">
    <property type="entry name" value="RicT_YaaT_fam"/>
    <property type="match status" value="1"/>
</dbReference>
<dbReference type="AlphaFoldDB" id="A0A382HI71"/>
<dbReference type="GO" id="GO:0005737">
    <property type="term" value="C:cytoplasm"/>
    <property type="evidence" value="ECO:0007669"/>
    <property type="project" value="TreeGrafter"/>
</dbReference>
<sequence>MELNQGNYVVLHTEKGQECGWVVRQPRNLVLAQPEVDSSATVVRKGTASDFRRWQQLKETVDDALKLARSKARELQLTMKIVATHYTFDRSRIIVTFGAEGRVDFRPLLRELGTALRCRVEFRQIGDRDVEKLAGEIGRCGRALCCS</sequence>